<name>A0ABT0AV13_9LACT</name>
<evidence type="ECO:0000256" key="4">
    <source>
        <dbReference type="ARBA" id="ARBA00022723"/>
    </source>
</evidence>
<evidence type="ECO:0000259" key="8">
    <source>
        <dbReference type="Pfam" id="PF18765"/>
    </source>
</evidence>
<keyword evidence="10" id="KW-1185">Reference proteome</keyword>
<dbReference type="PANTHER" id="PTHR33571:SF12">
    <property type="entry name" value="BSL3053 PROTEIN"/>
    <property type="match status" value="1"/>
</dbReference>
<dbReference type="Gene3D" id="3.30.460.10">
    <property type="entry name" value="Beta Polymerase, domain 2"/>
    <property type="match status" value="1"/>
</dbReference>
<dbReference type="Pfam" id="PF18765">
    <property type="entry name" value="Polbeta"/>
    <property type="match status" value="1"/>
</dbReference>
<dbReference type="RefSeq" id="WP_097024417.1">
    <property type="nucleotide sequence ID" value="NZ_JAAECP010000012.1"/>
</dbReference>
<dbReference type="InterPro" id="IPR052038">
    <property type="entry name" value="Type-VII_TA_antitoxin"/>
</dbReference>
<feature type="domain" description="Polymerase beta nucleotidyltransferase" evidence="8">
    <location>
        <begin position="15"/>
        <end position="78"/>
    </location>
</feature>
<reference evidence="9 10" key="1">
    <citation type="journal article" date="2022" name="Microbiol. Res.">
        <title>Comparative genome analysis, predicted lifestyle and antimicrobial strategies of Lactococcus carnosus and Lactococcus paracarnosus isolated from meat.</title>
        <authorList>
            <person name="Werum V."/>
            <person name="Ehrmann M."/>
            <person name="Vogel R."/>
            <person name="Hilgarth M."/>
        </authorList>
    </citation>
    <scope>NUCLEOTIDE SEQUENCE [LARGE SCALE GENOMIC DNA]</scope>
    <source>
        <strain evidence="9 10">TMW22177</strain>
    </source>
</reference>
<keyword evidence="6" id="KW-0067">ATP-binding</keyword>
<keyword evidence="4" id="KW-0479">Metal-binding</keyword>
<evidence type="ECO:0000256" key="3">
    <source>
        <dbReference type="ARBA" id="ARBA00022695"/>
    </source>
</evidence>
<organism evidence="9 10">
    <name type="scientific">Pseudolactococcus carnosus</name>
    <dbReference type="NCBI Taxonomy" id="2749961"/>
    <lineage>
        <taxon>Bacteria</taxon>
        <taxon>Bacillati</taxon>
        <taxon>Bacillota</taxon>
        <taxon>Bacilli</taxon>
        <taxon>Lactobacillales</taxon>
        <taxon>Streptococcaceae</taxon>
        <taxon>Pseudolactococcus</taxon>
    </lineage>
</organism>
<evidence type="ECO:0000256" key="6">
    <source>
        <dbReference type="ARBA" id="ARBA00022840"/>
    </source>
</evidence>
<sequence>MTVLTIDEIKDKVTLVAKKYDIPRVYLFGSYARNTFTDTSDVDLVIDGSNISDYDVLFDLEQELEKELGRHVDIIEYEVLLNNNTDKRKAFNVSVMNEMIDVV</sequence>
<dbReference type="PANTHER" id="PTHR33571">
    <property type="entry name" value="SSL8005 PROTEIN"/>
    <property type="match status" value="1"/>
</dbReference>
<dbReference type="SUPFAM" id="SSF81301">
    <property type="entry name" value="Nucleotidyltransferase"/>
    <property type="match status" value="1"/>
</dbReference>
<dbReference type="CDD" id="cd05403">
    <property type="entry name" value="NT_KNTase_like"/>
    <property type="match status" value="1"/>
</dbReference>
<proteinExistence type="predicted"/>
<accession>A0ABT0AV13</accession>
<dbReference type="EMBL" id="JAAECS010000012">
    <property type="protein sequence ID" value="MCJ1990533.1"/>
    <property type="molecule type" value="Genomic_DNA"/>
</dbReference>
<evidence type="ECO:0000313" key="9">
    <source>
        <dbReference type="EMBL" id="MCJ1990533.1"/>
    </source>
</evidence>
<keyword evidence="5" id="KW-0547">Nucleotide-binding</keyword>
<evidence type="ECO:0000256" key="1">
    <source>
        <dbReference type="ARBA" id="ARBA00001946"/>
    </source>
</evidence>
<comment type="cofactor">
    <cofactor evidence="1">
        <name>Mg(2+)</name>
        <dbReference type="ChEBI" id="CHEBI:18420"/>
    </cofactor>
</comment>
<evidence type="ECO:0000256" key="5">
    <source>
        <dbReference type="ARBA" id="ARBA00022741"/>
    </source>
</evidence>
<dbReference type="Proteomes" id="UP001522450">
    <property type="component" value="Unassembled WGS sequence"/>
</dbReference>
<keyword evidence="7" id="KW-0460">Magnesium</keyword>
<evidence type="ECO:0000313" key="10">
    <source>
        <dbReference type="Proteomes" id="UP001522450"/>
    </source>
</evidence>
<dbReference type="InterPro" id="IPR041633">
    <property type="entry name" value="Polbeta"/>
</dbReference>
<comment type="caution">
    <text evidence="9">The sequence shown here is derived from an EMBL/GenBank/DDBJ whole genome shotgun (WGS) entry which is preliminary data.</text>
</comment>
<keyword evidence="3" id="KW-0548">Nucleotidyltransferase</keyword>
<evidence type="ECO:0000256" key="7">
    <source>
        <dbReference type="ARBA" id="ARBA00022842"/>
    </source>
</evidence>
<keyword evidence="2" id="KW-0808">Transferase</keyword>
<gene>
    <name evidence="9" type="ORF">GYN21_09945</name>
</gene>
<protein>
    <submittedName>
        <fullName evidence="9">Nucleotidyltransferase domain-containing protein</fullName>
    </submittedName>
</protein>
<evidence type="ECO:0000256" key="2">
    <source>
        <dbReference type="ARBA" id="ARBA00022679"/>
    </source>
</evidence>
<dbReference type="InterPro" id="IPR043519">
    <property type="entry name" value="NT_sf"/>
</dbReference>